<dbReference type="OrthoDB" id="9807829at2"/>
<comment type="similarity">
    <text evidence="3 9">Belongs to the pseudouridine synthase RluA family.</text>
</comment>
<dbReference type="RefSeq" id="WP_138239971.1">
    <property type="nucleotide sequence ID" value="NZ_VBRY01000012.1"/>
</dbReference>
<evidence type="ECO:0000256" key="4">
    <source>
        <dbReference type="ARBA" id="ARBA00022552"/>
    </source>
</evidence>
<keyword evidence="5 8" id="KW-0694">RNA-binding</keyword>
<dbReference type="Pfam" id="PF00849">
    <property type="entry name" value="PseudoU_synth_2"/>
    <property type="match status" value="1"/>
</dbReference>
<sequence length="316" mass="34950">MARAITEEGILIVGEDEDGSRLDRVLIRQLGASQRALILRLIRKGNVRVNKKRTKPEARVAAGDTVFLPASLREPEAPAETGAVPHSLLKRAMAMPVLYEDQWLLAVDKPAGMVVHGGSGHEAGLIEALKEARGLEDLRLAHRLDRDTSGVLLLAKNLEALRCLAESFRQRDMQKTYFALVSGHPFTHAGRMISHLAKGVVQGGERMVVDAEEGKESITDYQVMMHYNRHGVDYAMVALKPHSGRTHQLRVQLQGEGHAILGDGKYGGKEELAAYRAAGGRGLMLHAWRLRFTHPVSGNDMELKARWPQSWDLFLA</sequence>
<organism evidence="11 12">
    <name type="scientific">Mariprofundus erugo</name>
    <dbReference type="NCBI Taxonomy" id="2528639"/>
    <lineage>
        <taxon>Bacteria</taxon>
        <taxon>Pseudomonadati</taxon>
        <taxon>Pseudomonadota</taxon>
        <taxon>Candidatius Mariprofundia</taxon>
        <taxon>Mariprofundales</taxon>
        <taxon>Mariprofundaceae</taxon>
        <taxon>Mariprofundus</taxon>
    </lineage>
</organism>
<feature type="active site" evidence="7">
    <location>
        <position position="145"/>
    </location>
</feature>
<evidence type="ECO:0000256" key="6">
    <source>
        <dbReference type="ARBA" id="ARBA00023235"/>
    </source>
</evidence>
<evidence type="ECO:0000313" key="12">
    <source>
        <dbReference type="Proteomes" id="UP000306585"/>
    </source>
</evidence>
<comment type="catalytic activity">
    <reaction evidence="1">
        <text>uridine(955/2504/2580) in 23S rRNA = pseudouridine(955/2504/2580) in 23S rRNA</text>
        <dbReference type="Rhea" id="RHEA:42528"/>
        <dbReference type="Rhea" id="RHEA-COMP:10099"/>
        <dbReference type="Rhea" id="RHEA-COMP:10100"/>
        <dbReference type="ChEBI" id="CHEBI:65314"/>
        <dbReference type="ChEBI" id="CHEBI:65315"/>
        <dbReference type="EC" id="5.4.99.24"/>
    </reaction>
</comment>
<protein>
    <recommendedName>
        <fullName evidence="9">Pseudouridine synthase</fullName>
        <ecNumber evidence="9">5.4.99.-</ecNumber>
    </recommendedName>
</protein>
<evidence type="ECO:0000256" key="7">
    <source>
        <dbReference type="PIRSR" id="PIRSR606225-1"/>
    </source>
</evidence>
<evidence type="ECO:0000256" key="1">
    <source>
        <dbReference type="ARBA" id="ARBA00000381"/>
    </source>
</evidence>
<name>A0A5R9GG84_9PROT</name>
<gene>
    <name evidence="11" type="ORF">FEF65_11505</name>
</gene>
<comment type="function">
    <text evidence="2">Responsible for synthesis of pseudouridine from uracil at positions 955, 2504 and 2580 in 23S ribosomal RNA.</text>
</comment>
<dbReference type="NCBIfam" id="TIGR00005">
    <property type="entry name" value="rluA_subfam"/>
    <property type="match status" value="1"/>
</dbReference>
<evidence type="ECO:0000256" key="9">
    <source>
        <dbReference type="RuleBase" id="RU362028"/>
    </source>
</evidence>
<dbReference type="PROSITE" id="PS01129">
    <property type="entry name" value="PSI_RLU"/>
    <property type="match status" value="1"/>
</dbReference>
<dbReference type="GO" id="GO:0003723">
    <property type="term" value="F:RNA binding"/>
    <property type="evidence" value="ECO:0007669"/>
    <property type="project" value="UniProtKB-KW"/>
</dbReference>
<evidence type="ECO:0000256" key="2">
    <source>
        <dbReference type="ARBA" id="ARBA00002876"/>
    </source>
</evidence>
<dbReference type="EMBL" id="VBRY01000012">
    <property type="protein sequence ID" value="TLS65941.1"/>
    <property type="molecule type" value="Genomic_DNA"/>
</dbReference>
<dbReference type="CDD" id="cd00165">
    <property type="entry name" value="S4"/>
    <property type="match status" value="1"/>
</dbReference>
<dbReference type="InterPro" id="IPR036986">
    <property type="entry name" value="S4_RNA-bd_sf"/>
</dbReference>
<dbReference type="GO" id="GO:0160141">
    <property type="term" value="F:23S rRNA pseudouridine(955/2504/2580) synthase activity"/>
    <property type="evidence" value="ECO:0007669"/>
    <property type="project" value="UniProtKB-EC"/>
</dbReference>
<dbReference type="InterPro" id="IPR050188">
    <property type="entry name" value="RluA_PseudoU_synthase"/>
</dbReference>
<dbReference type="SUPFAM" id="SSF55174">
    <property type="entry name" value="Alpha-L RNA-binding motif"/>
    <property type="match status" value="1"/>
</dbReference>
<dbReference type="GO" id="GO:0000455">
    <property type="term" value="P:enzyme-directed rRNA pseudouridine synthesis"/>
    <property type="evidence" value="ECO:0007669"/>
    <property type="project" value="UniProtKB-ARBA"/>
</dbReference>
<evidence type="ECO:0000313" key="11">
    <source>
        <dbReference type="EMBL" id="TLS65941.1"/>
    </source>
</evidence>
<evidence type="ECO:0000256" key="8">
    <source>
        <dbReference type="PROSITE-ProRule" id="PRU00182"/>
    </source>
</evidence>
<dbReference type="InterPro" id="IPR006225">
    <property type="entry name" value="PsdUridine_synth_RluC/D"/>
</dbReference>
<evidence type="ECO:0000259" key="10">
    <source>
        <dbReference type="SMART" id="SM00363"/>
    </source>
</evidence>
<evidence type="ECO:0000256" key="3">
    <source>
        <dbReference type="ARBA" id="ARBA00010876"/>
    </source>
</evidence>
<dbReference type="InterPro" id="IPR006145">
    <property type="entry name" value="PsdUridine_synth_RsuA/RluA"/>
</dbReference>
<dbReference type="Gene3D" id="3.30.2350.10">
    <property type="entry name" value="Pseudouridine synthase"/>
    <property type="match status" value="1"/>
</dbReference>
<dbReference type="InterPro" id="IPR020103">
    <property type="entry name" value="PsdUridine_synth_cat_dom_sf"/>
</dbReference>
<evidence type="ECO:0000256" key="5">
    <source>
        <dbReference type="ARBA" id="ARBA00022884"/>
    </source>
</evidence>
<keyword evidence="12" id="KW-1185">Reference proteome</keyword>
<accession>A0A5R9GG84</accession>
<feature type="domain" description="RNA-binding S4" evidence="10">
    <location>
        <begin position="20"/>
        <end position="80"/>
    </location>
</feature>
<dbReference type="PROSITE" id="PS50889">
    <property type="entry name" value="S4"/>
    <property type="match status" value="1"/>
</dbReference>
<dbReference type="PANTHER" id="PTHR21600">
    <property type="entry name" value="MITOCHONDRIAL RNA PSEUDOURIDINE SYNTHASE"/>
    <property type="match status" value="1"/>
</dbReference>
<dbReference type="SMART" id="SM00363">
    <property type="entry name" value="S4"/>
    <property type="match status" value="1"/>
</dbReference>
<dbReference type="AlphaFoldDB" id="A0A5R9GG84"/>
<dbReference type="Proteomes" id="UP000306585">
    <property type="component" value="Unassembled WGS sequence"/>
</dbReference>
<dbReference type="SUPFAM" id="SSF55120">
    <property type="entry name" value="Pseudouridine synthase"/>
    <property type="match status" value="1"/>
</dbReference>
<keyword evidence="6 9" id="KW-0413">Isomerase</keyword>
<dbReference type="Gene3D" id="3.10.290.10">
    <property type="entry name" value="RNA-binding S4 domain"/>
    <property type="match status" value="1"/>
</dbReference>
<dbReference type="EC" id="5.4.99.-" evidence="9"/>
<proteinExistence type="inferred from homology"/>
<dbReference type="InterPro" id="IPR002942">
    <property type="entry name" value="S4_RNA-bd"/>
</dbReference>
<comment type="catalytic activity">
    <reaction evidence="9">
        <text>a uridine in RNA = a pseudouridine in RNA</text>
        <dbReference type="Rhea" id="RHEA:48348"/>
        <dbReference type="Rhea" id="RHEA-COMP:12068"/>
        <dbReference type="Rhea" id="RHEA-COMP:12069"/>
        <dbReference type="ChEBI" id="CHEBI:65314"/>
        <dbReference type="ChEBI" id="CHEBI:65315"/>
    </reaction>
</comment>
<keyword evidence="4" id="KW-0698">rRNA processing</keyword>
<dbReference type="CDD" id="cd02869">
    <property type="entry name" value="PseudoU_synth_RluA_like"/>
    <property type="match status" value="1"/>
</dbReference>
<dbReference type="Pfam" id="PF01479">
    <property type="entry name" value="S4"/>
    <property type="match status" value="1"/>
</dbReference>
<reference evidence="11 12" key="1">
    <citation type="journal article" date="2019" name="Appl. Environ. Microbiol.">
        <title>Environmental Evidence and Genomic Insight of Iron-oxidizing Bacteria Preference Towards More Corrosion Resistant Stainless Steel at Higher Salinities.</title>
        <authorList>
            <person name="Garrison C.E."/>
            <person name="Price K.A."/>
            <person name="Field E.K."/>
        </authorList>
    </citation>
    <scope>NUCLEOTIDE SEQUENCE [LARGE SCALE GENOMIC DNA]</scope>
    <source>
        <strain evidence="11 12">P3</strain>
    </source>
</reference>
<dbReference type="InterPro" id="IPR006224">
    <property type="entry name" value="PsdUridine_synth_RluA-like_CS"/>
</dbReference>
<comment type="caution">
    <text evidence="11">The sequence shown here is derived from an EMBL/GenBank/DDBJ whole genome shotgun (WGS) entry which is preliminary data.</text>
</comment>
<dbReference type="PANTHER" id="PTHR21600:SF92">
    <property type="entry name" value="RIBOSOMAL LARGE SUBUNIT PSEUDOURIDINE SYNTHASE C"/>
    <property type="match status" value="1"/>
</dbReference>